<feature type="transmembrane region" description="Helical" evidence="1">
    <location>
        <begin position="25"/>
        <end position="48"/>
    </location>
</feature>
<dbReference type="Proteomes" id="UP000054988">
    <property type="component" value="Unassembled WGS sequence"/>
</dbReference>
<feature type="transmembrane region" description="Helical" evidence="1">
    <location>
        <begin position="131"/>
        <end position="151"/>
    </location>
</feature>
<comment type="caution">
    <text evidence="2">The sequence shown here is derived from an EMBL/GenBank/DDBJ whole genome shotgun (WGS) entry which is preliminary data.</text>
</comment>
<keyword evidence="1" id="KW-0812">Transmembrane</keyword>
<feature type="transmembrane region" description="Helical" evidence="1">
    <location>
        <begin position="260"/>
        <end position="280"/>
    </location>
</feature>
<evidence type="ECO:0000313" key="3">
    <source>
        <dbReference type="Proteomes" id="UP000054988"/>
    </source>
</evidence>
<name>A0A0W0FXA6_MONRR</name>
<gene>
    <name evidence="2" type="ORF">WG66_6439</name>
</gene>
<keyword evidence="1" id="KW-0472">Membrane</keyword>
<sequence length="350" mass="37838">MSSIVDSTAILRNIGNDLVKSTVAIAVKGVLITVYSVLVLKAGTILLGNRKRQSARKVPIVTMTVVAIMYLLCLTLSIIDLVLLVAETRITLVKDPEDDLNTVLGDGVIVWRVYAFWALSNWRIAAMIAPIALLLTSFALSIILTHCVVNLNGSIVLGSFNDPPFCRDVQIVSYATPAATTAIATFLIGIKVWNYLRISRAHGVDDLRLSTRSRAESIIVLLLESGLAYFVFFLAQVILATPAVKDAINLHPGLQFAQTVFSYQSSSIVGMYPTIIICLVHAQRSAIDTMVYSADGSGSSDDGREVTSIAFSSFQTDLNTAREDVESRPKQVDSYVFKAASSSTKLSLGG</sequence>
<feature type="transmembrane region" description="Helical" evidence="1">
    <location>
        <begin position="217"/>
        <end position="240"/>
    </location>
</feature>
<dbReference type="EMBL" id="LATX01001528">
    <property type="protein sequence ID" value="KTB40988.1"/>
    <property type="molecule type" value="Genomic_DNA"/>
</dbReference>
<feature type="transmembrane region" description="Helical" evidence="1">
    <location>
        <begin position="171"/>
        <end position="196"/>
    </location>
</feature>
<feature type="transmembrane region" description="Helical" evidence="1">
    <location>
        <begin position="60"/>
        <end position="83"/>
    </location>
</feature>
<keyword evidence="1" id="KW-1133">Transmembrane helix</keyword>
<reference evidence="2 3" key="1">
    <citation type="submission" date="2015-12" db="EMBL/GenBank/DDBJ databases">
        <title>Draft genome sequence of Moniliophthora roreri, the causal agent of frosty pod rot of cacao.</title>
        <authorList>
            <person name="Aime M.C."/>
            <person name="Diaz-Valderrama J.R."/>
            <person name="Kijpornyongpan T."/>
            <person name="Phillips-Mora W."/>
        </authorList>
    </citation>
    <scope>NUCLEOTIDE SEQUENCE [LARGE SCALE GENOMIC DNA]</scope>
    <source>
        <strain evidence="2 3">MCA 2952</strain>
    </source>
</reference>
<organism evidence="2 3">
    <name type="scientific">Moniliophthora roreri</name>
    <name type="common">Frosty pod rot fungus</name>
    <name type="synonym">Monilia roreri</name>
    <dbReference type="NCBI Taxonomy" id="221103"/>
    <lineage>
        <taxon>Eukaryota</taxon>
        <taxon>Fungi</taxon>
        <taxon>Dikarya</taxon>
        <taxon>Basidiomycota</taxon>
        <taxon>Agaricomycotina</taxon>
        <taxon>Agaricomycetes</taxon>
        <taxon>Agaricomycetidae</taxon>
        <taxon>Agaricales</taxon>
        <taxon>Marasmiineae</taxon>
        <taxon>Marasmiaceae</taxon>
        <taxon>Moniliophthora</taxon>
    </lineage>
</organism>
<evidence type="ECO:0000256" key="1">
    <source>
        <dbReference type="SAM" id="Phobius"/>
    </source>
</evidence>
<accession>A0A0W0FXA6</accession>
<dbReference type="eggNOG" id="ENOG502SI1W">
    <property type="taxonomic scope" value="Eukaryota"/>
</dbReference>
<evidence type="ECO:0000313" key="2">
    <source>
        <dbReference type="EMBL" id="KTB40988.1"/>
    </source>
</evidence>
<protein>
    <submittedName>
        <fullName evidence="2">Uncharacterized protein</fullName>
    </submittedName>
</protein>
<proteinExistence type="predicted"/>
<dbReference type="AlphaFoldDB" id="A0A0W0FXA6"/>